<name>A0A173MD24_9BACT</name>
<accession>A0A173MD24</accession>
<gene>
    <name evidence="1" type="ORF">SAMN05421788_105197</name>
</gene>
<dbReference type="OrthoDB" id="1345900at2"/>
<dbReference type="STRING" id="477680.SAMN05421788_105197"/>
<dbReference type="Proteomes" id="UP000186917">
    <property type="component" value="Unassembled WGS sequence"/>
</dbReference>
<organism evidence="1 2">
    <name type="scientific">Filimonas lacunae</name>
    <dbReference type="NCBI Taxonomy" id="477680"/>
    <lineage>
        <taxon>Bacteria</taxon>
        <taxon>Pseudomonadati</taxon>
        <taxon>Bacteroidota</taxon>
        <taxon>Chitinophagia</taxon>
        <taxon>Chitinophagales</taxon>
        <taxon>Chitinophagaceae</taxon>
        <taxon>Filimonas</taxon>
    </lineage>
</organism>
<keyword evidence="2" id="KW-1185">Reference proteome</keyword>
<reference evidence="2" key="1">
    <citation type="submission" date="2017-01" db="EMBL/GenBank/DDBJ databases">
        <authorList>
            <person name="Varghese N."/>
            <person name="Submissions S."/>
        </authorList>
    </citation>
    <scope>NUCLEOTIDE SEQUENCE [LARGE SCALE GENOMIC DNA]</scope>
    <source>
        <strain evidence="2">DSM 21054</strain>
    </source>
</reference>
<proteinExistence type="predicted"/>
<evidence type="ECO:0000313" key="2">
    <source>
        <dbReference type="Proteomes" id="UP000186917"/>
    </source>
</evidence>
<dbReference type="EMBL" id="FTOR01000005">
    <property type="protein sequence ID" value="SIT21842.1"/>
    <property type="molecule type" value="Genomic_DNA"/>
</dbReference>
<dbReference type="RefSeq" id="WP_076380037.1">
    <property type="nucleotide sequence ID" value="NZ_AP017422.1"/>
</dbReference>
<sequence>MQIRSSLIALLLFSILPVVSKAHGYWLDLHGTGKINDTLHIQICFGEIDDYNVRHRETGPELAYTGNFQLTIINSKGQRTPLTLQPRKDCWEAYYVPKETGTYQVIGTNSTLPVVDRSATGGINVRPMEYLCSAFQVGSTEAVTTPAQFLDIVTSQRNGLTVVKAFQNNQPAAAGTKLRVFNPGNWEKQLTLNKQGEAVFAATDKGLYIIRQDWNDNKAGTYQGVSYTTTRYRCNYCLWMW</sequence>
<protein>
    <recommendedName>
        <fullName evidence="3">Nickel transport protein</fullName>
    </recommendedName>
</protein>
<evidence type="ECO:0000313" key="1">
    <source>
        <dbReference type="EMBL" id="SIT21842.1"/>
    </source>
</evidence>
<dbReference type="AlphaFoldDB" id="A0A173MD24"/>
<dbReference type="KEGG" id="fln:FLA_1355"/>
<evidence type="ECO:0008006" key="3">
    <source>
        <dbReference type="Google" id="ProtNLM"/>
    </source>
</evidence>